<dbReference type="Proteomes" id="UP000494117">
    <property type="component" value="Unassembled WGS sequence"/>
</dbReference>
<keyword evidence="3" id="KW-1185">Reference proteome</keyword>
<evidence type="ECO:0000313" key="3">
    <source>
        <dbReference type="Proteomes" id="UP000494117"/>
    </source>
</evidence>
<feature type="chain" id="PRO_5028924897" description="Lipoprotein" evidence="1">
    <location>
        <begin position="31"/>
        <end position="143"/>
    </location>
</feature>
<name>A0A6S7DBW5_9BURK</name>
<evidence type="ECO:0000313" key="2">
    <source>
        <dbReference type="EMBL" id="CAB3887166.1"/>
    </source>
</evidence>
<feature type="signal peptide" evidence="1">
    <location>
        <begin position="1"/>
        <end position="30"/>
    </location>
</feature>
<dbReference type="EMBL" id="CADILG010000027">
    <property type="protein sequence ID" value="CAB3887166.1"/>
    <property type="molecule type" value="Genomic_DNA"/>
</dbReference>
<organism evidence="2 3">
    <name type="scientific">Achromobacter anxifer</name>
    <dbReference type="NCBI Taxonomy" id="1287737"/>
    <lineage>
        <taxon>Bacteria</taxon>
        <taxon>Pseudomonadati</taxon>
        <taxon>Pseudomonadota</taxon>
        <taxon>Betaproteobacteria</taxon>
        <taxon>Burkholderiales</taxon>
        <taxon>Alcaligenaceae</taxon>
        <taxon>Achromobacter</taxon>
    </lineage>
</organism>
<sequence length="143" mass="14974">MMAPEMPYTERGRRARAARALLLACACALALGACGSGGVQKVGMVRTDASDAANIIRLSRAVSAALPDKTAVDLPAASRWLRVGALPQGDVYRSADAPFTLPGRRGEACMVASSGKLLGVYLLGDSLFMPLSRPVTLPVSMRQ</sequence>
<evidence type="ECO:0000256" key="1">
    <source>
        <dbReference type="SAM" id="SignalP"/>
    </source>
</evidence>
<evidence type="ECO:0008006" key="4">
    <source>
        <dbReference type="Google" id="ProtNLM"/>
    </source>
</evidence>
<proteinExistence type="predicted"/>
<gene>
    <name evidence="2" type="ORF">LMG26858_03539</name>
</gene>
<reference evidence="2 3" key="1">
    <citation type="submission" date="2020-04" db="EMBL/GenBank/DDBJ databases">
        <authorList>
            <person name="De Canck E."/>
        </authorList>
    </citation>
    <scope>NUCLEOTIDE SEQUENCE [LARGE SCALE GENOMIC DNA]</scope>
    <source>
        <strain evidence="2 3">LMG 26858</strain>
    </source>
</reference>
<accession>A0A6S7DBW5</accession>
<protein>
    <recommendedName>
        <fullName evidence="4">Lipoprotein</fullName>
    </recommendedName>
</protein>
<keyword evidence="1" id="KW-0732">Signal</keyword>
<dbReference type="RefSeq" id="WP_175208338.1">
    <property type="nucleotide sequence ID" value="NZ_CADILG010000027.1"/>
</dbReference>
<dbReference type="AlphaFoldDB" id="A0A6S7DBW5"/>